<dbReference type="SUPFAM" id="SSF46689">
    <property type="entry name" value="Homeodomain-like"/>
    <property type="match status" value="1"/>
</dbReference>
<dbReference type="GO" id="GO:0003700">
    <property type="term" value="F:DNA-binding transcription factor activity"/>
    <property type="evidence" value="ECO:0007669"/>
    <property type="project" value="TreeGrafter"/>
</dbReference>
<feature type="domain" description="HTH tetR-type" evidence="5">
    <location>
        <begin position="7"/>
        <end position="67"/>
    </location>
</feature>
<keyword evidence="7" id="KW-1185">Reference proteome</keyword>
<dbReference type="AlphaFoldDB" id="A0A660CE58"/>
<dbReference type="PANTHER" id="PTHR30055">
    <property type="entry name" value="HTH-TYPE TRANSCRIPTIONAL REGULATOR RUTR"/>
    <property type="match status" value="1"/>
</dbReference>
<keyword evidence="2 4" id="KW-0238">DNA-binding</keyword>
<comment type="caution">
    <text evidence="6">The sequence shown here is derived from an EMBL/GenBank/DDBJ whole genome shotgun (WGS) entry which is preliminary data.</text>
</comment>
<dbReference type="Gene3D" id="1.10.357.10">
    <property type="entry name" value="Tetracycline Repressor, domain 2"/>
    <property type="match status" value="1"/>
</dbReference>
<name>A0A660CE58_9PSEU</name>
<evidence type="ECO:0000313" key="6">
    <source>
        <dbReference type="EMBL" id="TWH19779.1"/>
    </source>
</evidence>
<dbReference type="PANTHER" id="PTHR30055:SF234">
    <property type="entry name" value="HTH-TYPE TRANSCRIPTIONAL REGULATOR BETI"/>
    <property type="match status" value="1"/>
</dbReference>
<keyword evidence="1" id="KW-0805">Transcription regulation</keyword>
<keyword evidence="3" id="KW-0804">Transcription</keyword>
<dbReference type="PROSITE" id="PS50977">
    <property type="entry name" value="HTH_TETR_2"/>
    <property type="match status" value="1"/>
</dbReference>
<evidence type="ECO:0000256" key="2">
    <source>
        <dbReference type="ARBA" id="ARBA00023125"/>
    </source>
</evidence>
<dbReference type="EMBL" id="VLJV01000001">
    <property type="protein sequence ID" value="TWH19779.1"/>
    <property type="molecule type" value="Genomic_DNA"/>
</dbReference>
<gene>
    <name evidence="6" type="ORF">JD82_01612</name>
</gene>
<evidence type="ECO:0000256" key="3">
    <source>
        <dbReference type="ARBA" id="ARBA00023163"/>
    </source>
</evidence>
<proteinExistence type="predicted"/>
<feature type="DNA-binding region" description="H-T-H motif" evidence="4">
    <location>
        <begin position="30"/>
        <end position="49"/>
    </location>
</feature>
<dbReference type="Pfam" id="PF00440">
    <property type="entry name" value="TetR_N"/>
    <property type="match status" value="1"/>
</dbReference>
<reference evidence="6 7" key="1">
    <citation type="submission" date="2019-07" db="EMBL/GenBank/DDBJ databases">
        <title>R&amp;d 2014.</title>
        <authorList>
            <person name="Klenk H.-P."/>
        </authorList>
    </citation>
    <scope>NUCLEOTIDE SEQUENCE [LARGE SCALE GENOMIC DNA]</scope>
    <source>
        <strain evidence="6 7">DSM 43194</strain>
    </source>
</reference>
<organism evidence="6 7">
    <name type="scientific">Prauserella rugosa</name>
    <dbReference type="NCBI Taxonomy" id="43354"/>
    <lineage>
        <taxon>Bacteria</taxon>
        <taxon>Bacillati</taxon>
        <taxon>Actinomycetota</taxon>
        <taxon>Actinomycetes</taxon>
        <taxon>Pseudonocardiales</taxon>
        <taxon>Pseudonocardiaceae</taxon>
        <taxon>Prauserella</taxon>
    </lineage>
</organism>
<dbReference type="OrthoDB" id="3682047at2"/>
<dbReference type="GO" id="GO:0000976">
    <property type="term" value="F:transcription cis-regulatory region binding"/>
    <property type="evidence" value="ECO:0007669"/>
    <property type="project" value="TreeGrafter"/>
</dbReference>
<dbReference type="InterPro" id="IPR001647">
    <property type="entry name" value="HTH_TetR"/>
</dbReference>
<dbReference type="Proteomes" id="UP000317303">
    <property type="component" value="Unassembled WGS sequence"/>
</dbReference>
<evidence type="ECO:0000256" key="1">
    <source>
        <dbReference type="ARBA" id="ARBA00023015"/>
    </source>
</evidence>
<dbReference type="PRINTS" id="PR00455">
    <property type="entry name" value="HTHTETR"/>
</dbReference>
<accession>A0A660CE58</accession>
<evidence type="ECO:0000256" key="4">
    <source>
        <dbReference type="PROSITE-ProRule" id="PRU00335"/>
    </source>
</evidence>
<dbReference type="InterPro" id="IPR009057">
    <property type="entry name" value="Homeodomain-like_sf"/>
</dbReference>
<protein>
    <submittedName>
        <fullName evidence="6">TetR family transcriptional regulator</fullName>
    </submittedName>
</protein>
<dbReference type="InterPro" id="IPR050109">
    <property type="entry name" value="HTH-type_TetR-like_transc_reg"/>
</dbReference>
<dbReference type="RefSeq" id="WP_030534572.1">
    <property type="nucleotide sequence ID" value="NZ_JOIJ01000042.1"/>
</dbReference>
<evidence type="ECO:0000259" key="5">
    <source>
        <dbReference type="PROSITE" id="PS50977"/>
    </source>
</evidence>
<sequence length="227" mass="24960">MPRPLIPDRRGRILDAARILLLERGWSATTVSDIASRAGVAKGAVYLEFQNKTAILDALIRESTRRSIVYVRECIESSDRLVDLARAYRFGVDSLLSDPLMRALYLGDADVLGAHMGQLPGQRYRERVDWLGDYVRQLQLAGVVDDGVEPDRIVGVMRTFTVGLVHSAGVLGPSGAEDLAATVELFADTISSGLATHRAPDIDAAHEAQLQLLQRLDDQLTELERNL</sequence>
<evidence type="ECO:0000313" key="7">
    <source>
        <dbReference type="Proteomes" id="UP000317303"/>
    </source>
</evidence>